<dbReference type="EMBL" id="BAABBN010000007">
    <property type="protein sequence ID" value="GAA3929494.1"/>
    <property type="molecule type" value="Genomic_DNA"/>
</dbReference>
<comment type="caution">
    <text evidence="3">The sequence shown here is derived from an EMBL/GenBank/DDBJ whole genome shotgun (WGS) entry which is preliminary data.</text>
</comment>
<feature type="chain" id="PRO_5045904736" evidence="1">
    <location>
        <begin position="33"/>
        <end position="190"/>
    </location>
</feature>
<gene>
    <name evidence="3" type="ORF">GCM10022277_27560</name>
</gene>
<name>A0ABP7MTB1_9GAMM</name>
<proteinExistence type="predicted"/>
<evidence type="ECO:0000313" key="3">
    <source>
        <dbReference type="EMBL" id="GAA3929494.1"/>
    </source>
</evidence>
<keyword evidence="4" id="KW-1185">Reference proteome</keyword>
<dbReference type="Gene3D" id="2.60.40.10">
    <property type="entry name" value="Immunoglobulins"/>
    <property type="match status" value="1"/>
</dbReference>
<dbReference type="Pfam" id="PF13511">
    <property type="entry name" value="DUF4124"/>
    <property type="match status" value="1"/>
</dbReference>
<organism evidence="3 4">
    <name type="scientific">Litoribacillus peritrichatus</name>
    <dbReference type="NCBI Taxonomy" id="718191"/>
    <lineage>
        <taxon>Bacteria</taxon>
        <taxon>Pseudomonadati</taxon>
        <taxon>Pseudomonadota</taxon>
        <taxon>Gammaproteobacteria</taxon>
        <taxon>Oceanospirillales</taxon>
        <taxon>Oceanospirillaceae</taxon>
        <taxon>Litoribacillus</taxon>
    </lineage>
</organism>
<feature type="signal peptide" evidence="1">
    <location>
        <begin position="1"/>
        <end position="32"/>
    </location>
</feature>
<keyword evidence="1" id="KW-0732">Signal</keyword>
<evidence type="ECO:0000259" key="2">
    <source>
        <dbReference type="Pfam" id="PF13511"/>
    </source>
</evidence>
<dbReference type="Proteomes" id="UP001501565">
    <property type="component" value="Unassembled WGS sequence"/>
</dbReference>
<accession>A0ABP7MTB1</accession>
<protein>
    <submittedName>
        <fullName evidence="3">DUF4124 domain-containing protein</fullName>
    </submittedName>
</protein>
<reference evidence="4" key="1">
    <citation type="journal article" date="2019" name="Int. J. Syst. Evol. Microbiol.">
        <title>The Global Catalogue of Microorganisms (GCM) 10K type strain sequencing project: providing services to taxonomists for standard genome sequencing and annotation.</title>
        <authorList>
            <consortium name="The Broad Institute Genomics Platform"/>
            <consortium name="The Broad Institute Genome Sequencing Center for Infectious Disease"/>
            <person name="Wu L."/>
            <person name="Ma J."/>
        </authorList>
    </citation>
    <scope>NUCLEOTIDE SEQUENCE [LARGE SCALE GENOMIC DNA]</scope>
    <source>
        <strain evidence="4">JCM 17551</strain>
    </source>
</reference>
<dbReference type="InterPro" id="IPR025392">
    <property type="entry name" value="DUF4124"/>
</dbReference>
<evidence type="ECO:0000313" key="4">
    <source>
        <dbReference type="Proteomes" id="UP001501565"/>
    </source>
</evidence>
<evidence type="ECO:0000256" key="1">
    <source>
        <dbReference type="SAM" id="SignalP"/>
    </source>
</evidence>
<sequence length="190" mass="20588">MNYKLESANSMPKQLSIFLLTALIASAPHAQAKVYKWVTPDGTVVYSDQPHPNAEVLNIEPLHPYKAPAYQAPEAEESAPQTSVETTAKYSSVTIDSPEHDTNIHGTGGSFSVNVSSNPPLKSGDKYQLLIDGSATGAPTSHSQFNVQNVNRGTHSLSVQILNKQGKSILQSPAITIHVHRAQVKRKQPR</sequence>
<feature type="domain" description="DUF4124" evidence="2">
    <location>
        <begin position="22"/>
        <end position="76"/>
    </location>
</feature>
<dbReference type="InterPro" id="IPR013783">
    <property type="entry name" value="Ig-like_fold"/>
</dbReference>